<keyword evidence="1" id="KW-0812">Transmembrane</keyword>
<dbReference type="PANTHER" id="PTHR33121:SF79">
    <property type="entry name" value="CYCLIC DI-GMP PHOSPHODIESTERASE PDED-RELATED"/>
    <property type="match status" value="1"/>
</dbReference>
<dbReference type="InterPro" id="IPR032244">
    <property type="entry name" value="LapD_MoxY_N"/>
</dbReference>
<dbReference type="Gene3D" id="3.30.70.270">
    <property type="match status" value="1"/>
</dbReference>
<keyword evidence="5" id="KW-1185">Reference proteome</keyword>
<protein>
    <submittedName>
        <fullName evidence="4">EAL domain-containing protein</fullName>
    </submittedName>
</protein>
<dbReference type="GO" id="GO:0071111">
    <property type="term" value="F:cyclic-guanylate-specific phosphodiesterase activity"/>
    <property type="evidence" value="ECO:0007669"/>
    <property type="project" value="InterPro"/>
</dbReference>
<dbReference type="RefSeq" id="WP_146912065.1">
    <property type="nucleotide sequence ID" value="NZ_CP042344.1"/>
</dbReference>
<dbReference type="Pfam" id="PF16448">
    <property type="entry name" value="LapD_MoxY_N"/>
    <property type="match status" value="1"/>
</dbReference>
<dbReference type="InterPro" id="IPR000160">
    <property type="entry name" value="GGDEF_dom"/>
</dbReference>
<feature type="domain" description="GGDEF" evidence="3">
    <location>
        <begin position="277"/>
        <end position="414"/>
    </location>
</feature>
<accession>A0A5B8RS38</accession>
<dbReference type="InterPro" id="IPR043128">
    <property type="entry name" value="Rev_trsase/Diguanyl_cyclase"/>
</dbReference>
<dbReference type="InterPro" id="IPR042461">
    <property type="entry name" value="LapD_MoxY_peri_C"/>
</dbReference>
<dbReference type="Pfam" id="PF00990">
    <property type="entry name" value="GGDEF"/>
    <property type="match status" value="1"/>
</dbReference>
<dbReference type="Proteomes" id="UP000321199">
    <property type="component" value="Chromosome"/>
</dbReference>
<feature type="transmembrane region" description="Helical" evidence="1">
    <location>
        <begin position="66"/>
        <end position="85"/>
    </location>
</feature>
<evidence type="ECO:0000259" key="2">
    <source>
        <dbReference type="PROSITE" id="PS50883"/>
    </source>
</evidence>
<dbReference type="InterPro" id="IPR029787">
    <property type="entry name" value="Nucleotide_cyclase"/>
</dbReference>
<keyword evidence="1" id="KW-1133">Transmembrane helix</keyword>
<dbReference type="SUPFAM" id="SSF55073">
    <property type="entry name" value="Nucleotide cyclase"/>
    <property type="match status" value="1"/>
</dbReference>
<dbReference type="AlphaFoldDB" id="A0A5B8RS38"/>
<dbReference type="Gene3D" id="3.30.110.200">
    <property type="match status" value="1"/>
</dbReference>
<evidence type="ECO:0000313" key="5">
    <source>
        <dbReference type="Proteomes" id="UP000321199"/>
    </source>
</evidence>
<dbReference type="InterPro" id="IPR035919">
    <property type="entry name" value="EAL_sf"/>
</dbReference>
<dbReference type="InterPro" id="IPR001633">
    <property type="entry name" value="EAL_dom"/>
</dbReference>
<dbReference type="Pfam" id="PF00563">
    <property type="entry name" value="EAL"/>
    <property type="match status" value="1"/>
</dbReference>
<dbReference type="EMBL" id="CP042344">
    <property type="protein sequence ID" value="QEA12469.1"/>
    <property type="molecule type" value="Genomic_DNA"/>
</dbReference>
<dbReference type="Gene3D" id="3.20.20.450">
    <property type="entry name" value="EAL domain"/>
    <property type="match status" value="1"/>
</dbReference>
<dbReference type="Gene3D" id="6.20.270.20">
    <property type="entry name" value="LapD/MoxY periplasmic domain"/>
    <property type="match status" value="1"/>
</dbReference>
<gene>
    <name evidence="4" type="ORF">FOZ74_05175</name>
</gene>
<sequence>MSLLNRLLFSVTLAIATILMGTLGWSVTSARQYLDSQLQSEGDNAVSALALSLSQPANQDPVTRDLLMMALFDTGKFSAITLTGLDGKSLFERRQTPQSRYRGQAPGWFVALLPLRAPQAQRAISDGWKQVGQLSLTVDNGYAYDALWRSSTRISLLVIVAGLAWAIFVAVLLRWFRRVLHQQVEDQVMAIAGQASRSAHAESGHSEPARVSELAAVVSAIQATRERVRATAREQSDQIESLQLELHTDPVTGLPNRRYFINELRRVLEAESDEEMATGHLMLFRQRDLLAVNAQLNHAQTDAWLARMARQVSNILTQSSPTTPGSQFARLNGSDFIVLLPQLAGPEALVLVETIRQALESLRIPLPHGERCRWAYALTDYLPGGSVGSTLARLDQALMRAESAGSDEVEYAPLQSENHVNDHQAQRQWQHLLHSALTTPGALSLQLRAFASRATGPVLHHEATLMAHPDAKTTLAGTLFLPVALRLGLSAGFDLKAIELALDWLRQNTHETLVIRISLASIQSASFLPQVKTTLQSAPEGIAARLVFEFDAYALQAETEEVTEFAPEVARYGAEVALRRLDQSPMALNQLHQVKLRFVKLGGDFVERASTSPGTRQLLIAMLETARHLALATLVAGTVTPETATWLRTHGAELLVERT</sequence>
<dbReference type="KEGG" id="cof:FOZ74_05175"/>
<dbReference type="PROSITE" id="PS50887">
    <property type="entry name" value="GGDEF"/>
    <property type="match status" value="1"/>
</dbReference>
<organism evidence="4 5">
    <name type="scientific">Comamonas flocculans</name>
    <dbReference type="NCBI Taxonomy" id="2597701"/>
    <lineage>
        <taxon>Bacteria</taxon>
        <taxon>Pseudomonadati</taxon>
        <taxon>Pseudomonadota</taxon>
        <taxon>Betaproteobacteria</taxon>
        <taxon>Burkholderiales</taxon>
        <taxon>Comamonadaceae</taxon>
        <taxon>Comamonas</taxon>
    </lineage>
</organism>
<dbReference type="SUPFAM" id="SSF141868">
    <property type="entry name" value="EAL domain-like"/>
    <property type="match status" value="1"/>
</dbReference>
<dbReference type="SMART" id="SM00267">
    <property type="entry name" value="GGDEF"/>
    <property type="match status" value="1"/>
</dbReference>
<evidence type="ECO:0000259" key="3">
    <source>
        <dbReference type="PROSITE" id="PS50887"/>
    </source>
</evidence>
<dbReference type="SMART" id="SM00052">
    <property type="entry name" value="EAL"/>
    <property type="match status" value="1"/>
</dbReference>
<reference evidence="4 5" key="1">
    <citation type="submission" date="2019-07" db="EMBL/GenBank/DDBJ databases">
        <title>Complete genome sequence of Comamonas sp. NLF 7-7 isolated from livestock.</title>
        <authorList>
            <person name="Kim D.H."/>
            <person name="Kim J.G."/>
        </authorList>
    </citation>
    <scope>NUCLEOTIDE SEQUENCE [LARGE SCALE GENOMIC DNA]</scope>
    <source>
        <strain evidence="4 5">NLF 7-7</strain>
    </source>
</reference>
<proteinExistence type="predicted"/>
<dbReference type="PANTHER" id="PTHR33121">
    <property type="entry name" value="CYCLIC DI-GMP PHOSPHODIESTERASE PDEF"/>
    <property type="match status" value="1"/>
</dbReference>
<dbReference type="InterPro" id="IPR050706">
    <property type="entry name" value="Cyclic-di-GMP_PDE-like"/>
</dbReference>
<name>A0A5B8RS38_9BURK</name>
<feature type="transmembrane region" description="Helical" evidence="1">
    <location>
        <begin position="154"/>
        <end position="176"/>
    </location>
</feature>
<dbReference type="PROSITE" id="PS50883">
    <property type="entry name" value="EAL"/>
    <property type="match status" value="1"/>
</dbReference>
<evidence type="ECO:0000313" key="4">
    <source>
        <dbReference type="EMBL" id="QEA12469.1"/>
    </source>
</evidence>
<dbReference type="OrthoDB" id="5894408at2"/>
<feature type="domain" description="EAL" evidence="2">
    <location>
        <begin position="426"/>
        <end position="659"/>
    </location>
</feature>
<evidence type="ECO:0000256" key="1">
    <source>
        <dbReference type="SAM" id="Phobius"/>
    </source>
</evidence>
<keyword evidence="1" id="KW-0472">Membrane</keyword>